<dbReference type="EMBL" id="CATNWA010003349">
    <property type="protein sequence ID" value="CAI9545167.1"/>
    <property type="molecule type" value="Genomic_DNA"/>
</dbReference>
<evidence type="ECO:0000313" key="3">
    <source>
        <dbReference type="Proteomes" id="UP001162483"/>
    </source>
</evidence>
<sequence>MPPIGFDLLLLTWPVTRLFSARCFVPHRPHGYRPGLSDLAPAQPSIPSGSPNLLIAGSPLWEPLANAPTTDGRAQ</sequence>
<proteinExistence type="predicted"/>
<accession>A0ABN9BC46</accession>
<protein>
    <recommendedName>
        <fullName evidence="4">Secreted protein</fullName>
    </recommendedName>
</protein>
<evidence type="ECO:0008006" key="4">
    <source>
        <dbReference type="Google" id="ProtNLM"/>
    </source>
</evidence>
<gene>
    <name evidence="2" type="ORF">SPARVUS_LOCUS2606087</name>
</gene>
<organism evidence="2 3">
    <name type="scientific">Staurois parvus</name>
    <dbReference type="NCBI Taxonomy" id="386267"/>
    <lineage>
        <taxon>Eukaryota</taxon>
        <taxon>Metazoa</taxon>
        <taxon>Chordata</taxon>
        <taxon>Craniata</taxon>
        <taxon>Vertebrata</taxon>
        <taxon>Euteleostomi</taxon>
        <taxon>Amphibia</taxon>
        <taxon>Batrachia</taxon>
        <taxon>Anura</taxon>
        <taxon>Neobatrachia</taxon>
        <taxon>Ranoidea</taxon>
        <taxon>Ranidae</taxon>
        <taxon>Staurois</taxon>
    </lineage>
</organism>
<name>A0ABN9BC46_9NEOB</name>
<feature type="signal peptide" evidence="1">
    <location>
        <begin position="1"/>
        <end position="23"/>
    </location>
</feature>
<dbReference type="Proteomes" id="UP001162483">
    <property type="component" value="Unassembled WGS sequence"/>
</dbReference>
<evidence type="ECO:0000313" key="2">
    <source>
        <dbReference type="EMBL" id="CAI9545167.1"/>
    </source>
</evidence>
<keyword evidence="3" id="KW-1185">Reference proteome</keyword>
<keyword evidence="1" id="KW-0732">Signal</keyword>
<comment type="caution">
    <text evidence="2">The sequence shown here is derived from an EMBL/GenBank/DDBJ whole genome shotgun (WGS) entry which is preliminary data.</text>
</comment>
<evidence type="ECO:0000256" key="1">
    <source>
        <dbReference type="SAM" id="SignalP"/>
    </source>
</evidence>
<reference evidence="2" key="1">
    <citation type="submission" date="2023-05" db="EMBL/GenBank/DDBJ databases">
        <authorList>
            <person name="Stuckert A."/>
        </authorList>
    </citation>
    <scope>NUCLEOTIDE SEQUENCE</scope>
</reference>
<feature type="chain" id="PRO_5045476162" description="Secreted protein" evidence="1">
    <location>
        <begin position="24"/>
        <end position="75"/>
    </location>
</feature>